<evidence type="ECO:0000256" key="7">
    <source>
        <dbReference type="RuleBase" id="RU003968"/>
    </source>
</evidence>
<feature type="domain" description="Glucose-methanol-choline oxidoreductase N-terminal" evidence="9">
    <location>
        <begin position="304"/>
        <end position="318"/>
    </location>
</feature>
<name>A0AAN7V3S0_9COLE</name>
<evidence type="ECO:0000313" key="10">
    <source>
        <dbReference type="EMBL" id="KAK5638561.1"/>
    </source>
</evidence>
<dbReference type="AlphaFoldDB" id="A0AAN7V3S0"/>
<gene>
    <name evidence="10" type="ORF">RI129_012856</name>
</gene>
<dbReference type="SUPFAM" id="SSF51905">
    <property type="entry name" value="FAD/NAD(P)-binding domain"/>
    <property type="match status" value="1"/>
</dbReference>
<dbReference type="InterPro" id="IPR007867">
    <property type="entry name" value="GMC_OxRtase_C"/>
</dbReference>
<organism evidence="10 11">
    <name type="scientific">Pyrocoelia pectoralis</name>
    <dbReference type="NCBI Taxonomy" id="417401"/>
    <lineage>
        <taxon>Eukaryota</taxon>
        <taxon>Metazoa</taxon>
        <taxon>Ecdysozoa</taxon>
        <taxon>Arthropoda</taxon>
        <taxon>Hexapoda</taxon>
        <taxon>Insecta</taxon>
        <taxon>Pterygota</taxon>
        <taxon>Neoptera</taxon>
        <taxon>Endopterygota</taxon>
        <taxon>Coleoptera</taxon>
        <taxon>Polyphaga</taxon>
        <taxon>Elateriformia</taxon>
        <taxon>Elateroidea</taxon>
        <taxon>Lampyridae</taxon>
        <taxon>Lampyrinae</taxon>
        <taxon>Pyrocoelia</taxon>
    </lineage>
</organism>
<dbReference type="SUPFAM" id="SSF54373">
    <property type="entry name" value="FAD-linked reductases, C-terminal domain"/>
    <property type="match status" value="1"/>
</dbReference>
<evidence type="ECO:0000256" key="1">
    <source>
        <dbReference type="ARBA" id="ARBA00001974"/>
    </source>
</evidence>
<dbReference type="PIRSF" id="PIRSF000137">
    <property type="entry name" value="Alcohol_oxidase"/>
    <property type="match status" value="1"/>
</dbReference>
<feature type="binding site" evidence="6">
    <location>
        <position position="574"/>
    </location>
    <ligand>
        <name>FAD</name>
        <dbReference type="ChEBI" id="CHEBI:57692"/>
    </ligand>
</feature>
<dbReference type="Pfam" id="PF05199">
    <property type="entry name" value="GMC_oxred_C"/>
    <property type="match status" value="1"/>
</dbReference>
<comment type="caution">
    <text evidence="10">The sequence shown here is derived from an EMBL/GenBank/DDBJ whole genome shotgun (WGS) entry which is preliminary data.</text>
</comment>
<dbReference type="InterPro" id="IPR036188">
    <property type="entry name" value="FAD/NAD-bd_sf"/>
</dbReference>
<proteinExistence type="inferred from homology"/>
<evidence type="ECO:0000256" key="5">
    <source>
        <dbReference type="PIRSR" id="PIRSR000137-1"/>
    </source>
</evidence>
<sequence length="611" mass="67764">MDQEAIGSSFHEATNNPIFSSLFLVLINTLVANKRSLASNADYPSDYGPRLNDGDDFDFIIVGAGSAGSVVASRLSENPSWKILLIETGSYASVESEVPALTVNLQKTKEDWNYEYEPSAYVRFKEKMRCPRGKGLGGSSLINYLLYTRGNRDDYDNWAKSGNVGWDSDSLFQFHRRIENIQGVNSHKFGTDGKLKLSKLENEPLIPSIVDAYRELGYTHDYNDGNPLGRSSGIYTVSNGRRQNVAKAYLGNGVKDRSNLFVVLNAHVTKMLIDTSLSVSGVEVRLGKKLLTIHSKKEVILAAGAVNSPQILMNSGVGPKAHLEGLGIKVLKDLPVGENLQDHVLFPGLFYNLQKSALTPVFKEPDIDNLYDYLIHGKGPLTAVGTVFVGFINPNNDSKLPSIEILHFRIPNKFLITPLAEILQLPQGIPDTVTDIKEMNPIIMPLVVLSYPKSKGRIQLRSSNPFDAPLILPNYLSEAIDVTTIIEGIRFVQKMMKTKAFQAHNPEFIRFHWADCENFKFDSDEYWDCVIRNLIRTEYHLVGTCKMGPKSDPSAVVDSRLRVHGIKGLCVIDGSIMPSLVGVHTNGPIIVIGEKGAEMVKEDWGINRNEL</sequence>
<dbReference type="PANTHER" id="PTHR11552">
    <property type="entry name" value="GLUCOSE-METHANOL-CHOLINE GMC OXIDOREDUCTASE"/>
    <property type="match status" value="1"/>
</dbReference>
<evidence type="ECO:0000259" key="9">
    <source>
        <dbReference type="PROSITE" id="PS00624"/>
    </source>
</evidence>
<evidence type="ECO:0000259" key="8">
    <source>
        <dbReference type="PROSITE" id="PS00623"/>
    </source>
</evidence>
<dbReference type="Gene3D" id="3.50.50.60">
    <property type="entry name" value="FAD/NAD(P)-binding domain"/>
    <property type="match status" value="1"/>
</dbReference>
<feature type="active site" description="Proton acceptor" evidence="5">
    <location>
        <position position="584"/>
    </location>
</feature>
<evidence type="ECO:0000256" key="6">
    <source>
        <dbReference type="PIRSR" id="PIRSR000137-2"/>
    </source>
</evidence>
<dbReference type="InterPro" id="IPR012132">
    <property type="entry name" value="GMC_OxRdtase"/>
</dbReference>
<dbReference type="Proteomes" id="UP001329430">
    <property type="component" value="Chromosome 10"/>
</dbReference>
<feature type="domain" description="Glucose-methanol-choline oxidoreductase N-terminal" evidence="8">
    <location>
        <begin position="133"/>
        <end position="156"/>
    </location>
</feature>
<dbReference type="EMBL" id="JAVRBK010000010">
    <property type="protein sequence ID" value="KAK5638561.1"/>
    <property type="molecule type" value="Genomic_DNA"/>
</dbReference>
<dbReference type="PROSITE" id="PS00624">
    <property type="entry name" value="GMC_OXRED_2"/>
    <property type="match status" value="1"/>
</dbReference>
<protein>
    <recommendedName>
        <fullName evidence="8 9">Glucose-methanol-choline oxidoreductase N-terminal domain-containing protein</fullName>
    </recommendedName>
</protein>
<keyword evidence="11" id="KW-1185">Reference proteome</keyword>
<reference evidence="10 11" key="1">
    <citation type="journal article" date="2024" name="Insects">
        <title>An Improved Chromosome-Level Genome Assembly of the Firefly Pyrocoelia pectoralis.</title>
        <authorList>
            <person name="Fu X."/>
            <person name="Meyer-Rochow V.B."/>
            <person name="Ballantyne L."/>
            <person name="Zhu X."/>
        </authorList>
    </citation>
    <scope>NUCLEOTIDE SEQUENCE [LARGE SCALE GENOMIC DNA]</scope>
    <source>
        <strain evidence="10">XCY_ONT2</strain>
    </source>
</reference>
<feature type="binding site" evidence="6">
    <location>
        <position position="268"/>
    </location>
    <ligand>
        <name>FAD</name>
        <dbReference type="ChEBI" id="CHEBI:57692"/>
    </ligand>
</feature>
<dbReference type="GO" id="GO:0050660">
    <property type="term" value="F:flavin adenine dinucleotide binding"/>
    <property type="evidence" value="ECO:0007669"/>
    <property type="project" value="InterPro"/>
</dbReference>
<evidence type="ECO:0000256" key="4">
    <source>
        <dbReference type="ARBA" id="ARBA00022827"/>
    </source>
</evidence>
<dbReference type="InterPro" id="IPR000172">
    <property type="entry name" value="GMC_OxRdtase_N"/>
</dbReference>
<keyword evidence="4 6" id="KW-0274">FAD</keyword>
<dbReference type="Gene3D" id="3.30.560.10">
    <property type="entry name" value="Glucose Oxidase, domain 3"/>
    <property type="match status" value="1"/>
</dbReference>
<evidence type="ECO:0000313" key="11">
    <source>
        <dbReference type="Proteomes" id="UP001329430"/>
    </source>
</evidence>
<feature type="active site" description="Proton donor" evidence="5">
    <location>
        <position position="540"/>
    </location>
</feature>
<accession>A0AAN7V3S0</accession>
<dbReference type="GO" id="GO:0016614">
    <property type="term" value="F:oxidoreductase activity, acting on CH-OH group of donors"/>
    <property type="evidence" value="ECO:0007669"/>
    <property type="project" value="InterPro"/>
</dbReference>
<comment type="cofactor">
    <cofactor evidence="1 6">
        <name>FAD</name>
        <dbReference type="ChEBI" id="CHEBI:57692"/>
    </cofactor>
</comment>
<comment type="similarity">
    <text evidence="2 7">Belongs to the GMC oxidoreductase family.</text>
</comment>
<keyword evidence="3 7" id="KW-0285">Flavoprotein</keyword>
<evidence type="ECO:0000256" key="3">
    <source>
        <dbReference type="ARBA" id="ARBA00022630"/>
    </source>
</evidence>
<evidence type="ECO:0000256" key="2">
    <source>
        <dbReference type="ARBA" id="ARBA00010790"/>
    </source>
</evidence>
<dbReference type="PROSITE" id="PS00623">
    <property type="entry name" value="GMC_OXRED_1"/>
    <property type="match status" value="1"/>
</dbReference>
<dbReference type="Pfam" id="PF00732">
    <property type="entry name" value="GMC_oxred_N"/>
    <property type="match status" value="1"/>
</dbReference>
<dbReference type="PANTHER" id="PTHR11552:SF147">
    <property type="entry name" value="CHOLINE DEHYDROGENASE, MITOCHONDRIAL"/>
    <property type="match status" value="1"/>
</dbReference>